<dbReference type="Proteomes" id="UP000006727">
    <property type="component" value="Chromosome 8"/>
</dbReference>
<feature type="domain" description="CTLH" evidence="7">
    <location>
        <begin position="182"/>
        <end position="239"/>
    </location>
</feature>
<feature type="domain" description="RING-Gid-type" evidence="8">
    <location>
        <begin position="330"/>
        <end position="403"/>
    </location>
</feature>
<evidence type="ECO:0000313" key="9">
    <source>
        <dbReference type="EMBL" id="PNR49956.1"/>
    </source>
</evidence>
<reference evidence="9 11" key="2">
    <citation type="journal article" date="2018" name="Plant J.">
        <title>The Physcomitrella patens chromosome-scale assembly reveals moss genome structure and evolution.</title>
        <authorList>
            <person name="Lang D."/>
            <person name="Ullrich K.K."/>
            <person name="Murat F."/>
            <person name="Fuchs J."/>
            <person name="Jenkins J."/>
            <person name="Haas F.B."/>
            <person name="Piednoel M."/>
            <person name="Gundlach H."/>
            <person name="Van Bel M."/>
            <person name="Meyberg R."/>
            <person name="Vives C."/>
            <person name="Morata J."/>
            <person name="Symeonidi A."/>
            <person name="Hiss M."/>
            <person name="Muchero W."/>
            <person name="Kamisugi Y."/>
            <person name="Saleh O."/>
            <person name="Blanc G."/>
            <person name="Decker E.L."/>
            <person name="van Gessel N."/>
            <person name="Grimwood J."/>
            <person name="Hayes R.D."/>
            <person name="Graham S.W."/>
            <person name="Gunter L.E."/>
            <person name="McDaniel S.F."/>
            <person name="Hoernstein S.N.W."/>
            <person name="Larsson A."/>
            <person name="Li F.W."/>
            <person name="Perroud P.F."/>
            <person name="Phillips J."/>
            <person name="Ranjan P."/>
            <person name="Rokshar D.S."/>
            <person name="Rothfels C.J."/>
            <person name="Schneider L."/>
            <person name="Shu S."/>
            <person name="Stevenson D.W."/>
            <person name="Thummler F."/>
            <person name="Tillich M."/>
            <person name="Villarreal Aguilar J.C."/>
            <person name="Widiez T."/>
            <person name="Wong G.K."/>
            <person name="Wymore A."/>
            <person name="Zhang Y."/>
            <person name="Zimmer A.D."/>
            <person name="Quatrano R.S."/>
            <person name="Mayer K.F.X."/>
            <person name="Goodstein D."/>
            <person name="Casacuberta J.M."/>
            <person name="Vandepoele K."/>
            <person name="Reski R."/>
            <person name="Cuming A.C."/>
            <person name="Tuskan G.A."/>
            <person name="Maumus F."/>
            <person name="Salse J."/>
            <person name="Schmutz J."/>
            <person name="Rensing S.A."/>
        </authorList>
    </citation>
    <scope>NUCLEOTIDE SEQUENCE [LARGE SCALE GENOMIC DNA]</scope>
    <source>
        <strain evidence="10 11">cv. Gransden 2004</strain>
    </source>
</reference>
<keyword evidence="5" id="KW-0862">Zinc</keyword>
<dbReference type="InterPro" id="IPR006595">
    <property type="entry name" value="CTLH_C"/>
</dbReference>
<name>A0A2K1K851_PHYPA</name>
<comment type="subcellular location">
    <subcellularLocation>
        <location evidence="1">Cytoplasm</location>
    </subcellularLocation>
</comment>
<proteinExistence type="predicted"/>
<evidence type="ECO:0000256" key="6">
    <source>
        <dbReference type="PROSITE-ProRule" id="PRU01215"/>
    </source>
</evidence>
<dbReference type="InterPro" id="IPR045098">
    <property type="entry name" value="Fyv10_fam"/>
</dbReference>
<sequence length="418" mass="47931">MASMMETDNVATTNGAAAPAIAAAPPSQTSRTNDRLAESLKLEHQLVKVPFEHLKKAMRLSTRFVEKEVNAVYAGVADAIDKDMSKEEAVQRLTTLVSRLQGLKRKLDESNKGEQVQVQRCRARIDHLSMLQGENGKENELQWNNTRVQRILVDYMLRNSYYDTAFRLAEMKNIQELVDIDIFLEARKVIEALRNRDCTEALTWCSENKSKLKKSKSKFEFKLRLQEFIELVRAERMMDAIMYSRKHLAVWGSTNMKELQQAMATLAFKSNTDCAAYKILFDTQQWDNLTQEFKQEFYKLYGMTHEPLLNIHLQAGLSALKTPFCYEEGCTKEDPLSQEIIRKLADPLPFAKHIHSKLVCYITKEPMNDNNPPLVLPNGYVYSTKAMEQMAMRNQGKIVCPRTGAVYNFSELAKAYIS</sequence>
<dbReference type="AlphaFoldDB" id="A0A2K1K851"/>
<dbReference type="InterPro" id="IPR006594">
    <property type="entry name" value="LisH"/>
</dbReference>
<dbReference type="GO" id="GO:0008270">
    <property type="term" value="F:zinc ion binding"/>
    <property type="evidence" value="ECO:0007669"/>
    <property type="project" value="UniProtKB-KW"/>
</dbReference>
<dbReference type="EnsemblPlants" id="Pp3c8_20500V3.1">
    <property type="protein sequence ID" value="Pp3c8_20500V3.1"/>
    <property type="gene ID" value="Pp3c8_20500"/>
</dbReference>
<organism evidence="9">
    <name type="scientific">Physcomitrium patens</name>
    <name type="common">Spreading-leaved earth moss</name>
    <name type="synonym">Physcomitrella patens</name>
    <dbReference type="NCBI Taxonomy" id="3218"/>
    <lineage>
        <taxon>Eukaryota</taxon>
        <taxon>Viridiplantae</taxon>
        <taxon>Streptophyta</taxon>
        <taxon>Embryophyta</taxon>
        <taxon>Bryophyta</taxon>
        <taxon>Bryophytina</taxon>
        <taxon>Bryopsida</taxon>
        <taxon>Funariidae</taxon>
        <taxon>Funariales</taxon>
        <taxon>Funariaceae</taxon>
        <taxon>Physcomitrium</taxon>
    </lineage>
</organism>
<gene>
    <name evidence="10" type="primary">LOC112286015</name>
    <name evidence="9" type="ORF">PHYPA_011853</name>
</gene>
<evidence type="ECO:0000259" key="7">
    <source>
        <dbReference type="PROSITE" id="PS50897"/>
    </source>
</evidence>
<evidence type="ECO:0000313" key="10">
    <source>
        <dbReference type="EnsemblPlants" id="Pp3c8_20500V3.1"/>
    </source>
</evidence>
<dbReference type="RefSeq" id="XP_024383272.1">
    <property type="nucleotide sequence ID" value="XM_024527504.2"/>
</dbReference>
<dbReference type="CDD" id="cd16659">
    <property type="entry name" value="RING-Ubox_Emp"/>
    <property type="match status" value="1"/>
</dbReference>
<evidence type="ECO:0000256" key="3">
    <source>
        <dbReference type="ARBA" id="ARBA00022723"/>
    </source>
</evidence>
<evidence type="ECO:0000313" key="11">
    <source>
        <dbReference type="Proteomes" id="UP000006727"/>
    </source>
</evidence>
<dbReference type="STRING" id="3218.A0A2K1K851"/>
<dbReference type="GO" id="GO:0043161">
    <property type="term" value="P:proteasome-mediated ubiquitin-dependent protein catabolic process"/>
    <property type="evidence" value="ECO:0000318"/>
    <property type="project" value="GO_Central"/>
</dbReference>
<reference evidence="10" key="3">
    <citation type="submission" date="2020-12" db="UniProtKB">
        <authorList>
            <consortium name="EnsemblPlants"/>
        </authorList>
    </citation>
    <scope>IDENTIFICATION</scope>
</reference>
<dbReference type="InterPro" id="IPR024964">
    <property type="entry name" value="CTLH/CRA"/>
</dbReference>
<dbReference type="InterPro" id="IPR013144">
    <property type="entry name" value="CRA_dom"/>
</dbReference>
<accession>A0A2K1K851</accession>
<evidence type="ECO:0000256" key="1">
    <source>
        <dbReference type="ARBA" id="ARBA00004496"/>
    </source>
</evidence>
<evidence type="ECO:0000256" key="4">
    <source>
        <dbReference type="ARBA" id="ARBA00022771"/>
    </source>
</evidence>
<dbReference type="EnsemblPlants" id="Pp3c8_20500V3.2">
    <property type="protein sequence ID" value="Pp3c8_20500V3.2"/>
    <property type="gene ID" value="Pp3c8_20500"/>
</dbReference>
<protein>
    <recommendedName>
        <fullName evidence="12">Macrophage erythroblast attacher</fullName>
    </recommendedName>
</protein>
<evidence type="ECO:0000256" key="2">
    <source>
        <dbReference type="ARBA" id="ARBA00022490"/>
    </source>
</evidence>
<evidence type="ECO:0000256" key="5">
    <source>
        <dbReference type="ARBA" id="ARBA00022833"/>
    </source>
</evidence>
<dbReference type="EMBL" id="ABEU02000008">
    <property type="protein sequence ID" value="PNR49956.1"/>
    <property type="molecule type" value="Genomic_DNA"/>
</dbReference>
<dbReference type="GO" id="GO:0005634">
    <property type="term" value="C:nucleus"/>
    <property type="evidence" value="ECO:0000318"/>
    <property type="project" value="GO_Central"/>
</dbReference>
<dbReference type="PANTHER" id="PTHR12170">
    <property type="entry name" value="MACROPHAGE ERYTHROBLAST ATTACHER-RELATED"/>
    <property type="match status" value="1"/>
</dbReference>
<dbReference type="SMART" id="SM00668">
    <property type="entry name" value="CTLH"/>
    <property type="match status" value="1"/>
</dbReference>
<dbReference type="GO" id="GO:0061630">
    <property type="term" value="F:ubiquitin protein ligase activity"/>
    <property type="evidence" value="ECO:0007669"/>
    <property type="project" value="InterPro"/>
</dbReference>
<dbReference type="GeneID" id="112286015"/>
<keyword evidence="3" id="KW-0479">Metal-binding</keyword>
<dbReference type="PROSITE" id="PS50896">
    <property type="entry name" value="LISH"/>
    <property type="match status" value="1"/>
</dbReference>
<dbReference type="OMA" id="ANHETAR"/>
<dbReference type="OrthoDB" id="1933455at2759"/>
<keyword evidence="4 6" id="KW-0863">Zinc-finger</keyword>
<dbReference type="RefSeq" id="XP_024383273.1">
    <property type="nucleotide sequence ID" value="XM_024527505.2"/>
</dbReference>
<dbReference type="Pfam" id="PF10607">
    <property type="entry name" value="CTLH"/>
    <property type="match status" value="1"/>
</dbReference>
<dbReference type="SUPFAM" id="SSF57850">
    <property type="entry name" value="RING/U-box"/>
    <property type="match status" value="1"/>
</dbReference>
<dbReference type="Gramene" id="Pp3c8_20500V3.2">
    <property type="protein sequence ID" value="Pp3c8_20500V3.2"/>
    <property type="gene ID" value="Pp3c8_20500"/>
</dbReference>
<dbReference type="PROSITE" id="PS51867">
    <property type="entry name" value="ZF_RING_GID"/>
    <property type="match status" value="1"/>
</dbReference>
<dbReference type="Gramene" id="Pp3c8_20500V3.1">
    <property type="protein sequence ID" value="Pp3c8_20500V3.1"/>
    <property type="gene ID" value="Pp3c8_20500"/>
</dbReference>
<evidence type="ECO:0008006" key="12">
    <source>
        <dbReference type="Google" id="ProtNLM"/>
    </source>
</evidence>
<feature type="zinc finger region" description="RING-Gid-type" evidence="6">
    <location>
        <begin position="330"/>
        <end position="403"/>
    </location>
</feature>
<dbReference type="PaxDb" id="3218-PP1S285_18V6.1"/>
<dbReference type="SMART" id="SM00757">
    <property type="entry name" value="CRA"/>
    <property type="match status" value="1"/>
</dbReference>
<evidence type="ECO:0000259" key="8">
    <source>
        <dbReference type="PROSITE" id="PS51867"/>
    </source>
</evidence>
<dbReference type="PROSITE" id="PS50897">
    <property type="entry name" value="CTLH"/>
    <property type="match status" value="1"/>
</dbReference>
<reference evidence="9 11" key="1">
    <citation type="journal article" date="2008" name="Science">
        <title>The Physcomitrella genome reveals evolutionary insights into the conquest of land by plants.</title>
        <authorList>
            <person name="Rensing S."/>
            <person name="Lang D."/>
            <person name="Zimmer A."/>
            <person name="Terry A."/>
            <person name="Salamov A."/>
            <person name="Shapiro H."/>
            <person name="Nishiyama T."/>
            <person name="Perroud P.-F."/>
            <person name="Lindquist E."/>
            <person name="Kamisugi Y."/>
            <person name="Tanahashi T."/>
            <person name="Sakakibara K."/>
            <person name="Fujita T."/>
            <person name="Oishi K."/>
            <person name="Shin-I T."/>
            <person name="Kuroki Y."/>
            <person name="Toyoda A."/>
            <person name="Suzuki Y."/>
            <person name="Hashimoto A."/>
            <person name="Yamaguchi K."/>
            <person name="Sugano A."/>
            <person name="Kohara Y."/>
            <person name="Fujiyama A."/>
            <person name="Anterola A."/>
            <person name="Aoki S."/>
            <person name="Ashton N."/>
            <person name="Barbazuk W.B."/>
            <person name="Barker E."/>
            <person name="Bennetzen J."/>
            <person name="Bezanilla M."/>
            <person name="Blankenship R."/>
            <person name="Cho S.H."/>
            <person name="Dutcher S."/>
            <person name="Estelle M."/>
            <person name="Fawcett J.A."/>
            <person name="Gundlach H."/>
            <person name="Hanada K."/>
            <person name="Heyl A."/>
            <person name="Hicks K.A."/>
            <person name="Hugh J."/>
            <person name="Lohr M."/>
            <person name="Mayer K."/>
            <person name="Melkozernov A."/>
            <person name="Murata T."/>
            <person name="Nelson D."/>
            <person name="Pils B."/>
            <person name="Prigge M."/>
            <person name="Reiss B."/>
            <person name="Renner T."/>
            <person name="Rombauts S."/>
            <person name="Rushton P."/>
            <person name="Sanderfoot A."/>
            <person name="Schween G."/>
            <person name="Shiu S.-H."/>
            <person name="Stueber K."/>
            <person name="Theodoulou F.L."/>
            <person name="Tu H."/>
            <person name="Van de Peer Y."/>
            <person name="Verrier P.J."/>
            <person name="Waters E."/>
            <person name="Wood A."/>
            <person name="Yang L."/>
            <person name="Cove D."/>
            <person name="Cuming A."/>
            <person name="Hasebe M."/>
            <person name="Lucas S."/>
            <person name="Mishler D.B."/>
            <person name="Reski R."/>
            <person name="Grigoriev I."/>
            <person name="Quatrano R.S."/>
            <person name="Boore J.L."/>
        </authorList>
    </citation>
    <scope>NUCLEOTIDE SEQUENCE [LARGE SCALE GENOMIC DNA]</scope>
    <source>
        <strain evidence="10 11">cv. Gransden 2004</strain>
    </source>
</reference>
<dbReference type="PANTHER" id="PTHR12170:SF2">
    <property type="entry name" value="E3 UBIQUITIN-PROTEIN TRANSFERASE MAEA"/>
    <property type="match status" value="1"/>
</dbReference>
<keyword evidence="2" id="KW-0963">Cytoplasm</keyword>
<dbReference type="InterPro" id="IPR044063">
    <property type="entry name" value="ZF_RING_GID"/>
</dbReference>
<keyword evidence="11" id="KW-1185">Reference proteome</keyword>
<dbReference type="GO" id="GO:0005737">
    <property type="term" value="C:cytoplasm"/>
    <property type="evidence" value="ECO:0000318"/>
    <property type="project" value="GO_Central"/>
</dbReference>
<dbReference type="GO" id="GO:0034657">
    <property type="term" value="C:GID complex"/>
    <property type="evidence" value="ECO:0000318"/>
    <property type="project" value="GO_Central"/>
</dbReference>